<feature type="compositionally biased region" description="Basic and acidic residues" evidence="1">
    <location>
        <begin position="9"/>
        <end position="18"/>
    </location>
</feature>
<proteinExistence type="predicted"/>
<accession>A0A2H4UWI8</accession>
<feature type="region of interest" description="Disordered" evidence="1">
    <location>
        <begin position="1"/>
        <end position="47"/>
    </location>
</feature>
<gene>
    <name evidence="2" type="ORF">BMW23_1034</name>
</gene>
<reference evidence="2" key="1">
    <citation type="journal article" date="2017" name="Elife">
        <title>The kinetoplastid-infecting Bodo saltans virus (BsV), a window into the most abundant giant viruses in the sea.</title>
        <authorList>
            <person name="Deeg C.M."/>
            <person name="Chow C.-E.T."/>
            <person name="Suttle C.A."/>
        </authorList>
    </citation>
    <scope>NUCLEOTIDE SEQUENCE</scope>
    <source>
        <strain evidence="2">NG1</strain>
    </source>
</reference>
<evidence type="ECO:0000313" key="2">
    <source>
        <dbReference type="EMBL" id="ATZ81079.1"/>
    </source>
</evidence>
<dbReference type="Proteomes" id="UP000240325">
    <property type="component" value="Segment"/>
</dbReference>
<evidence type="ECO:0000313" key="3">
    <source>
        <dbReference type="Proteomes" id="UP000240325"/>
    </source>
</evidence>
<protein>
    <submittedName>
        <fullName evidence="2">Uncharacterized protein</fullName>
    </submittedName>
</protein>
<feature type="compositionally biased region" description="Basic and acidic residues" evidence="1">
    <location>
        <begin position="25"/>
        <end position="37"/>
    </location>
</feature>
<evidence type="ECO:0000256" key="1">
    <source>
        <dbReference type="SAM" id="MobiDB-lite"/>
    </source>
</evidence>
<keyword evidence="3" id="KW-1185">Reference proteome</keyword>
<organism evidence="2">
    <name type="scientific">Bodo saltans virus</name>
    <dbReference type="NCBI Taxonomy" id="2024608"/>
    <lineage>
        <taxon>Viruses</taxon>
        <taxon>Varidnaviria</taxon>
        <taxon>Bamfordvirae</taxon>
        <taxon>Nucleocytoviricota</taxon>
        <taxon>Megaviricetes</taxon>
        <taxon>Imitervirales</taxon>
        <taxon>Mimiviridae</taxon>
        <taxon>Klosneuvirinae</taxon>
        <taxon>Theiavirus</taxon>
        <taxon>Theiavirus salishense</taxon>
    </lineage>
</organism>
<name>A0A2H4UWI8_9VIRU</name>
<sequence>MSDNVNLKIKRELTEEQKQKRKEMQKKYSEIRKEKLKNPNPTEEEQIEIDKIKHQNNQKKKTYYEKNREKLQDRANIKYREKAENSGKKSYRKREIILTNEDKKDKNNEINNIIK</sequence>
<dbReference type="EMBL" id="MF782455">
    <property type="protein sequence ID" value="ATZ81079.1"/>
    <property type="molecule type" value="Genomic_DNA"/>
</dbReference>